<reference evidence="3 4" key="1">
    <citation type="journal article" date="2005" name="Genome Res.">
        <title>Living with two extremes: conclusions from the genome sequence of Natronomonas pharaonis.</title>
        <authorList>
            <person name="Falb M."/>
            <person name="Pfeiffer F."/>
            <person name="Palm P."/>
            <person name="Rodewald K."/>
            <person name="Hickmann V."/>
            <person name="Tittor J."/>
            <person name="Oesterhelt D."/>
        </authorList>
    </citation>
    <scope>NUCLEOTIDE SEQUENCE [LARGE SCALE GENOMIC DNA]</scope>
    <source>
        <strain evidence="4">ATCC 35678 / DSM 2160 / CIP 103997 / JCM 8858 / NBRC 14720 / NCIMB 2260 / Gabara</strain>
    </source>
</reference>
<gene>
    <name evidence="3" type="ordered locus">NP_2586A</name>
</gene>
<proteinExistence type="predicted"/>
<feature type="compositionally biased region" description="Basic and acidic residues" evidence="2">
    <location>
        <begin position="8"/>
        <end position="19"/>
    </location>
</feature>
<dbReference type="Proteomes" id="UP000002698">
    <property type="component" value="Chromosome"/>
</dbReference>
<feature type="region of interest" description="Disordered" evidence="2">
    <location>
        <begin position="1"/>
        <end position="30"/>
    </location>
</feature>
<dbReference type="HOGENOM" id="CLU_992496_0_0_2"/>
<keyword evidence="4" id="KW-1185">Reference proteome</keyword>
<dbReference type="InterPro" id="IPR020945">
    <property type="entry name" value="DMSO/NO3_reduct_chaperone"/>
</dbReference>
<accession>A0A1U7EWB6</accession>
<dbReference type="PANTHER" id="PTHR34227:SF11">
    <property type="entry name" value="CHAPERONE PROTEIN TORD"/>
    <property type="match status" value="1"/>
</dbReference>
<dbReference type="EnsemblBacteria" id="CAI49384">
    <property type="protein sequence ID" value="CAI49384"/>
    <property type="gene ID" value="NP_2586A"/>
</dbReference>
<evidence type="ECO:0000256" key="1">
    <source>
        <dbReference type="ARBA" id="ARBA00023186"/>
    </source>
</evidence>
<dbReference type="GeneID" id="3701498"/>
<dbReference type="InterPro" id="IPR036411">
    <property type="entry name" value="TorD-like_sf"/>
</dbReference>
<evidence type="ECO:0000313" key="3">
    <source>
        <dbReference type="EMBL" id="CAI49384.1"/>
    </source>
</evidence>
<keyword evidence="1" id="KW-0143">Chaperone</keyword>
<dbReference type="InterPro" id="IPR050289">
    <property type="entry name" value="TorD/DmsD_chaperones"/>
</dbReference>
<sequence length="312" mass="34499">MSNNILRSRSETTDERRTGPDAGGSSVDRTLLEAGSAVDAAHRSRLYGLVALALDRPGDDHREAMADGAFIEELRESASIYDDKRIEQAIDRVADAYTDLDEHRREWASLFGVEEGVTVSPYQLTYLPGPLVTTVRELADMKGFYQAFGLEIAPEERDRGDNIVFQVEFLSHLLFREATLRQANDTEGVSVVVGAQRSFLEDHLGRWYWRFAEEVAKQDTGGFYVAVAELLAALVEEDIDRLGADPEWVPDDPEVTEWNEGVFGDSGRNCGGCGAADDEGEAPTDAGLMDTYGPPDEDRLPDIDEYGPLNDE</sequence>
<dbReference type="Gene3D" id="1.10.3480.10">
    <property type="entry name" value="TorD-like"/>
    <property type="match status" value="1"/>
</dbReference>
<dbReference type="AlphaFoldDB" id="A0A1U7EWB6"/>
<organism evidence="3 4">
    <name type="scientific">Natronomonas pharaonis (strain ATCC 35678 / DSM 2160 / CIP 103997 / JCM 8858 / NBRC 14720 / NCIMB 2260 / Gabara)</name>
    <name type="common">Halobacterium pharaonis</name>
    <dbReference type="NCBI Taxonomy" id="348780"/>
    <lineage>
        <taxon>Archaea</taxon>
        <taxon>Methanobacteriati</taxon>
        <taxon>Methanobacteriota</taxon>
        <taxon>Stenosarchaea group</taxon>
        <taxon>Halobacteria</taxon>
        <taxon>Halobacteriales</taxon>
        <taxon>Natronomonadaceae</taxon>
        <taxon>Natronomonas</taxon>
    </lineage>
</organism>
<dbReference type="KEGG" id="nph:NP_2586A"/>
<evidence type="ECO:0000313" key="4">
    <source>
        <dbReference type="Proteomes" id="UP000002698"/>
    </source>
</evidence>
<evidence type="ECO:0000256" key="2">
    <source>
        <dbReference type="SAM" id="MobiDB-lite"/>
    </source>
</evidence>
<feature type="region of interest" description="Disordered" evidence="2">
    <location>
        <begin position="267"/>
        <end position="312"/>
    </location>
</feature>
<dbReference type="eggNOG" id="arCOG01506">
    <property type="taxonomic scope" value="Archaea"/>
</dbReference>
<dbReference type="PANTHER" id="PTHR34227">
    <property type="entry name" value="CHAPERONE PROTEIN YCDY"/>
    <property type="match status" value="1"/>
</dbReference>
<protein>
    <submittedName>
        <fullName evidence="3">Chaperonin-like protein</fullName>
    </submittedName>
</protein>
<dbReference type="Pfam" id="PF02613">
    <property type="entry name" value="Nitrate_red_del"/>
    <property type="match status" value="1"/>
</dbReference>
<dbReference type="SUPFAM" id="SSF89155">
    <property type="entry name" value="TorD-like"/>
    <property type="match status" value="1"/>
</dbReference>
<dbReference type="OrthoDB" id="320758at2157"/>
<dbReference type="EMBL" id="CR936257">
    <property type="protein sequence ID" value="CAI49384.1"/>
    <property type="molecule type" value="Genomic_DNA"/>
</dbReference>
<dbReference type="RefSeq" id="WP_011323009.1">
    <property type="nucleotide sequence ID" value="NC_007426.1"/>
</dbReference>
<name>A0A1U7EWB6_NATPD</name>
<dbReference type="STRING" id="348780.NP_2586A"/>